<feature type="region of interest" description="Disordered" evidence="1">
    <location>
        <begin position="193"/>
        <end position="224"/>
    </location>
</feature>
<organism evidence="2 3">
    <name type="scientific">Roseibium aggregatum</name>
    <dbReference type="NCBI Taxonomy" id="187304"/>
    <lineage>
        <taxon>Bacteria</taxon>
        <taxon>Pseudomonadati</taxon>
        <taxon>Pseudomonadota</taxon>
        <taxon>Alphaproteobacteria</taxon>
        <taxon>Hyphomicrobiales</taxon>
        <taxon>Stappiaceae</taxon>
        <taxon>Roseibium</taxon>
    </lineage>
</organism>
<dbReference type="RefSeq" id="WP_190290043.1">
    <property type="nucleotide sequence ID" value="NZ_JABFCZ010000004.1"/>
</dbReference>
<feature type="compositionally biased region" description="Low complexity" evidence="1">
    <location>
        <begin position="142"/>
        <end position="157"/>
    </location>
</feature>
<proteinExistence type="predicted"/>
<dbReference type="EMBL" id="JABFCZ010000004">
    <property type="protein sequence ID" value="MBD1545361.1"/>
    <property type="molecule type" value="Genomic_DNA"/>
</dbReference>
<dbReference type="AlphaFoldDB" id="A0A926S4F6"/>
<dbReference type="Proteomes" id="UP000598467">
    <property type="component" value="Unassembled WGS sequence"/>
</dbReference>
<reference evidence="2" key="1">
    <citation type="submission" date="2020-05" db="EMBL/GenBank/DDBJ databases">
        <title>Identification of trans-AT polyketide cluster in two marine bacteria, producers of a novel glutaramide-containing polyketide sesbanimide D and analogs.</title>
        <authorList>
            <person name="Kacar D."/>
            <person name="Rodriguez P."/>
            <person name="Canedo L."/>
            <person name="Gonzalez E."/>
            <person name="Galan B."/>
            <person name="De La Calle F."/>
            <person name="Garcia J.L."/>
        </authorList>
    </citation>
    <scope>NUCLEOTIDE SEQUENCE</scope>
    <source>
        <strain evidence="2">PHM038</strain>
    </source>
</reference>
<sequence length="619" mass="66658">MLAETEFDLTFKTIMSPASKGLYPLTVSEIKVAVGDMVTADQPAVIAVTGDGRRIAIKCGSDGRVIAVTASGTVMDSRQMTLVVEIFEEAPPVDTVTASENVEENAQSEEAASAPAEPADRPVDAGPDEQVRRPRGVHRANAETAARTATSATSPSRPDGASKMGRRGVLIGGLATVAIAGGVVGLKVLSSNDGGPSYETDTVTDAEPAAPPAPRRPFPAPEDTDWMSARTLETRATGRYSDEGAKEFLAIDIDKSGNAILVGRTSNKGFALSHRLGDGESGAKLDVDVDPAFGFAAYSDIQRHDTLVGFTPKSPREHSRLWTYDRNDGGTSTVDGVLENARIIRYCRNRDFAVFLIEYIDGESTKSYGAAVFSMDSNHVALLKLPSADRNFDNYRSYTHVSIFQGDLNKWFIVLSGKNENAFSNKSVGYTRTISLEKDSEGRPQTWLVDEQYLSPYVMMPEGVGSPQDSQPAYFHATASAYAQDGRTNLLGGSIWNMIVQEVGNGFRQDVAVSIQTADGKEYRRMFVRSDERKDDGLVLADAVALSGGRFALLFREARGEPLAIVAVIDSTGKTLARSWYSNSFPTVIAVAPNGELYSAGYDIKNGDRVATYAAYKLS</sequence>
<name>A0A926S4F6_9HYPH</name>
<gene>
    <name evidence="2" type="ORF">HK439_03755</name>
</gene>
<evidence type="ECO:0000256" key="1">
    <source>
        <dbReference type="SAM" id="MobiDB-lite"/>
    </source>
</evidence>
<feature type="compositionally biased region" description="Polar residues" evidence="1">
    <location>
        <begin position="193"/>
        <end position="203"/>
    </location>
</feature>
<protein>
    <submittedName>
        <fullName evidence="2">Uncharacterized protein</fullName>
    </submittedName>
</protein>
<feature type="compositionally biased region" description="Pro residues" evidence="1">
    <location>
        <begin position="209"/>
        <end position="220"/>
    </location>
</feature>
<comment type="caution">
    <text evidence="2">The sequence shown here is derived from an EMBL/GenBank/DDBJ whole genome shotgun (WGS) entry which is preliminary data.</text>
</comment>
<accession>A0A926S4F6</accession>
<feature type="region of interest" description="Disordered" evidence="1">
    <location>
        <begin position="94"/>
        <end position="164"/>
    </location>
</feature>
<evidence type="ECO:0000313" key="3">
    <source>
        <dbReference type="Proteomes" id="UP000598467"/>
    </source>
</evidence>
<feature type="compositionally biased region" description="Low complexity" evidence="1">
    <location>
        <begin position="108"/>
        <end position="117"/>
    </location>
</feature>
<evidence type="ECO:0000313" key="2">
    <source>
        <dbReference type="EMBL" id="MBD1545361.1"/>
    </source>
</evidence>